<proteinExistence type="predicted"/>
<comment type="caution">
    <text evidence="1">The sequence shown here is derived from an EMBL/GenBank/DDBJ whole genome shotgun (WGS) entry which is preliminary data.</text>
</comment>
<evidence type="ECO:0000313" key="1">
    <source>
        <dbReference type="EMBL" id="KPL69982.1"/>
    </source>
</evidence>
<dbReference type="AlphaFoldDB" id="A0A0P6XM41"/>
<sequence>MNNSSICLEIIAAPIACKDGIKDSWREVAEWLAGQIKARYGDLAQVNYFDLFDPNCPAFPSGAQLPIVKVEGRVISNGEKISLPLICKEIDGFIRHEGLDTEMGTSHLCSKIMRYNPVKVTSNAKFFYKEVLLNQLNSLKQSLFTLIAYW</sequence>
<organism evidence="1 2">
    <name type="scientific">Ornatilinea apprima</name>
    <dbReference type="NCBI Taxonomy" id="1134406"/>
    <lineage>
        <taxon>Bacteria</taxon>
        <taxon>Bacillati</taxon>
        <taxon>Chloroflexota</taxon>
        <taxon>Anaerolineae</taxon>
        <taxon>Anaerolineales</taxon>
        <taxon>Anaerolineaceae</taxon>
        <taxon>Ornatilinea</taxon>
    </lineage>
</organism>
<keyword evidence="2" id="KW-1185">Reference proteome</keyword>
<gene>
    <name evidence="1" type="ORF">ADN00_18085</name>
</gene>
<accession>A0A0P6XM41</accession>
<reference evidence="1 2" key="1">
    <citation type="submission" date="2015-07" db="EMBL/GenBank/DDBJ databases">
        <title>Genome sequence of Ornatilinea apprima DSM 23815.</title>
        <authorList>
            <person name="Hemp J."/>
            <person name="Ward L.M."/>
            <person name="Pace L.A."/>
            <person name="Fischer W.W."/>
        </authorList>
    </citation>
    <scope>NUCLEOTIDE SEQUENCE [LARGE SCALE GENOMIC DNA]</scope>
    <source>
        <strain evidence="1 2">P3M-1</strain>
    </source>
</reference>
<name>A0A0P6XM41_9CHLR</name>
<dbReference type="RefSeq" id="WP_075064448.1">
    <property type="nucleotide sequence ID" value="NZ_LGCL01000045.1"/>
</dbReference>
<evidence type="ECO:0000313" key="2">
    <source>
        <dbReference type="Proteomes" id="UP000050417"/>
    </source>
</evidence>
<dbReference type="EMBL" id="LGCL01000045">
    <property type="protein sequence ID" value="KPL69982.1"/>
    <property type="molecule type" value="Genomic_DNA"/>
</dbReference>
<dbReference type="Proteomes" id="UP000050417">
    <property type="component" value="Unassembled WGS sequence"/>
</dbReference>
<protein>
    <submittedName>
        <fullName evidence="1">Uncharacterized protein</fullName>
    </submittedName>
</protein>